<dbReference type="CDD" id="cd10231">
    <property type="entry name" value="ASKHA_NBD_HSP70_YegD-like"/>
    <property type="match status" value="1"/>
</dbReference>
<dbReference type="PRINTS" id="PR00301">
    <property type="entry name" value="HEATSHOCK70"/>
</dbReference>
<dbReference type="Proteomes" id="UP000539787">
    <property type="component" value="Unassembled WGS sequence"/>
</dbReference>
<keyword evidence="2" id="KW-0547">Nucleotide-binding</keyword>
<dbReference type="RefSeq" id="WP_168309707.1">
    <property type="nucleotide sequence ID" value="NZ_JACGBJ010000026.1"/>
</dbReference>
<comment type="similarity">
    <text evidence="1">Belongs to the heat shock protein 70 family.</text>
</comment>
<sequence length="430" mass="47489">MAQALGFDFGTTNTVLAMADGGATRSMAFTSTEGTTDSMRTALSFMKDAQLGASALKVEAGHAAIRQFIDNPGECRFLQSIKTFAASALFQGTLIFAKRHNFEDLMEIFVRRLRNYAGDHWPSDVSRIVTGRPVHFAGASPDPALATERYNEALSRFGFPEIHYVYEPVAAAFYFAQNLKQDATVLVADFGGGTTDYSLIRFETVAGKLTATPIGHSGVGVAGDHFDYRMIDNIVAPLIGKGSHFKSFDKILEVPSNYYSSFGRWNQLSIFKTTREFEDLKKLVRTSLEPEKLEIFIDLIDHDEGYPLYQAVSATKMALSAAEEAPFDFAPLGRSGHRSIKRSDFEGWIADDLARIEGALDDVLDKTETKPAEIDKVFLTGGTSFVPAVRRIFTERFERDRIESGGELLSIAHGLALIGERDDIAQWTVQ</sequence>
<evidence type="ECO:0000313" key="5">
    <source>
        <dbReference type="Proteomes" id="UP000539787"/>
    </source>
</evidence>
<dbReference type="PANTHER" id="PTHR42749">
    <property type="entry name" value="CELL SHAPE-DETERMINING PROTEIN MREB"/>
    <property type="match status" value="1"/>
</dbReference>
<protein>
    <submittedName>
        <fullName evidence="4">Hsp70 family protein</fullName>
    </submittedName>
</protein>
<dbReference type="Pfam" id="PF00012">
    <property type="entry name" value="HSP70"/>
    <property type="match status" value="2"/>
</dbReference>
<gene>
    <name evidence="4" type="ORF">HX902_30650</name>
</gene>
<dbReference type="PANTHER" id="PTHR42749:SF1">
    <property type="entry name" value="CELL SHAPE-DETERMINING PROTEIN MREB"/>
    <property type="match status" value="1"/>
</dbReference>
<evidence type="ECO:0000256" key="3">
    <source>
        <dbReference type="ARBA" id="ARBA00022840"/>
    </source>
</evidence>
<dbReference type="PROSITE" id="PS01036">
    <property type="entry name" value="HSP70_3"/>
    <property type="match status" value="1"/>
</dbReference>
<evidence type="ECO:0000313" key="4">
    <source>
        <dbReference type="EMBL" id="MBA5805978.1"/>
    </source>
</evidence>
<dbReference type="InterPro" id="IPR043129">
    <property type="entry name" value="ATPase_NBD"/>
</dbReference>
<dbReference type="InterPro" id="IPR013126">
    <property type="entry name" value="Hsp_70_fam"/>
</dbReference>
<keyword evidence="5" id="KW-1185">Reference proteome</keyword>
<keyword evidence="3" id="KW-0067">ATP-binding</keyword>
<dbReference type="InterPro" id="IPR018181">
    <property type="entry name" value="Heat_shock_70_CS"/>
</dbReference>
<evidence type="ECO:0000256" key="2">
    <source>
        <dbReference type="ARBA" id="ARBA00022741"/>
    </source>
</evidence>
<dbReference type="Gene3D" id="3.30.420.40">
    <property type="match status" value="3"/>
</dbReference>
<dbReference type="SUPFAM" id="SSF53067">
    <property type="entry name" value="Actin-like ATPase domain"/>
    <property type="match status" value="2"/>
</dbReference>
<dbReference type="EMBL" id="JACGBJ010000026">
    <property type="protein sequence ID" value="MBA5805978.1"/>
    <property type="molecule type" value="Genomic_DNA"/>
</dbReference>
<comment type="caution">
    <text evidence="4">The sequence shown here is derived from an EMBL/GenBank/DDBJ whole genome shotgun (WGS) entry which is preliminary data.</text>
</comment>
<organism evidence="4 5">
    <name type="scientific">Rhizobium changzhiense</name>
    <dbReference type="NCBI Taxonomy" id="2692317"/>
    <lineage>
        <taxon>Bacteria</taxon>
        <taxon>Pseudomonadati</taxon>
        <taxon>Pseudomonadota</taxon>
        <taxon>Alphaproteobacteria</taxon>
        <taxon>Hyphomicrobiales</taxon>
        <taxon>Rhizobiaceae</taxon>
        <taxon>Rhizobium/Agrobacterium group</taxon>
        <taxon>Rhizobium</taxon>
    </lineage>
</organism>
<accession>A0ABR6AH52</accession>
<evidence type="ECO:0000256" key="1">
    <source>
        <dbReference type="ARBA" id="ARBA00007381"/>
    </source>
</evidence>
<dbReference type="Gene3D" id="3.90.640.10">
    <property type="entry name" value="Actin, Chain A, domain 4"/>
    <property type="match status" value="2"/>
</dbReference>
<reference evidence="4 5" key="1">
    <citation type="submission" date="2020-07" db="EMBL/GenBank/DDBJ databases">
        <authorList>
            <person name="Sun Q."/>
        </authorList>
    </citation>
    <scope>NUCLEOTIDE SEQUENCE [LARGE SCALE GENOMIC DNA]</scope>
    <source>
        <strain evidence="4 5">WYCCWR 11317</strain>
    </source>
</reference>
<name>A0ABR6AH52_9HYPH</name>
<proteinExistence type="inferred from homology"/>
<dbReference type="InterPro" id="IPR042054">
    <property type="entry name" value="YegD-like"/>
</dbReference>